<keyword evidence="5 8" id="KW-0648">Protein biosynthesis</keyword>
<dbReference type="Proteomes" id="UP000195607">
    <property type="component" value="Chromosome I"/>
</dbReference>
<dbReference type="Pfam" id="PF00579">
    <property type="entry name" value="tRNA-synt_1b"/>
    <property type="match status" value="2"/>
</dbReference>
<dbReference type="AlphaFoldDB" id="A0A1N5WNV7"/>
<dbReference type="EMBL" id="LT719092">
    <property type="protein sequence ID" value="SJK85638.1"/>
    <property type="molecule type" value="Genomic_DNA"/>
</dbReference>
<protein>
    <recommendedName>
        <fullName evidence="7">Tryptophanyl-tRNA synthetase</fullName>
    </recommendedName>
</protein>
<dbReference type="InterPro" id="IPR002305">
    <property type="entry name" value="aa-tRNA-synth_Ic"/>
</dbReference>
<evidence type="ECO:0000256" key="5">
    <source>
        <dbReference type="ARBA" id="ARBA00022917"/>
    </source>
</evidence>
<gene>
    <name evidence="10" type="ORF">CPM_1862</name>
    <name evidence="9" type="ORF">CSP5_1923</name>
</gene>
<dbReference type="GO" id="GO:0006436">
    <property type="term" value="P:tryptophanyl-tRNA aminoacylation"/>
    <property type="evidence" value="ECO:0007669"/>
    <property type="project" value="TreeGrafter"/>
</dbReference>
<keyword evidence="1" id="KW-0963">Cytoplasm</keyword>
<evidence type="ECO:0000256" key="8">
    <source>
        <dbReference type="RuleBase" id="RU363036"/>
    </source>
</evidence>
<dbReference type="FunFam" id="3.40.50.620:FF:000207">
    <property type="entry name" value="Tryptophan--tRNA ligase"/>
    <property type="match status" value="1"/>
</dbReference>
<evidence type="ECO:0000256" key="4">
    <source>
        <dbReference type="ARBA" id="ARBA00022840"/>
    </source>
</evidence>
<dbReference type="GO" id="GO:0004830">
    <property type="term" value="F:tryptophan-tRNA ligase activity"/>
    <property type="evidence" value="ECO:0007669"/>
    <property type="project" value="TreeGrafter"/>
</dbReference>
<accession>A0A1N5WNV7</accession>
<dbReference type="GO" id="GO:0005737">
    <property type="term" value="C:cytoplasm"/>
    <property type="evidence" value="ECO:0007669"/>
    <property type="project" value="TreeGrafter"/>
</dbReference>
<dbReference type="STRING" id="1673428.CPM_1862"/>
<dbReference type="KEGG" id="cdiv:CPM_1862"/>
<comment type="similarity">
    <text evidence="8">Belongs to the class-I aminoacyl-tRNA synthetase family.</text>
</comment>
<dbReference type="PANTHER" id="PTHR10055">
    <property type="entry name" value="TRYPTOPHANYL-TRNA SYNTHETASE"/>
    <property type="match status" value="1"/>
</dbReference>
<dbReference type="PANTHER" id="PTHR10055:SF5">
    <property type="entry name" value="TRYPTOPHAN--TRNA LIGASE"/>
    <property type="match status" value="1"/>
</dbReference>
<keyword evidence="6 8" id="KW-0030">Aminoacyl-tRNA synthetase</keyword>
<evidence type="ECO:0000256" key="6">
    <source>
        <dbReference type="ARBA" id="ARBA00023146"/>
    </source>
</evidence>
<dbReference type="EMBL" id="LT671858">
    <property type="protein sequence ID" value="SIM86962.1"/>
    <property type="molecule type" value="Genomic_DNA"/>
</dbReference>
<dbReference type="Gene3D" id="1.10.240.10">
    <property type="entry name" value="Tyrosyl-Transfer RNA Synthetase"/>
    <property type="match status" value="1"/>
</dbReference>
<dbReference type="RefSeq" id="WP_077076706.1">
    <property type="nucleotide sequence ID" value="NZ_LT671858.1"/>
</dbReference>
<reference evidence="10" key="2">
    <citation type="submission" date="2016-06" db="EMBL/GenBank/DDBJ databases">
        <authorList>
            <person name="Olsen C.W."/>
            <person name="Carey S."/>
            <person name="Hinshaw L."/>
            <person name="Karasin A.I."/>
        </authorList>
    </citation>
    <scope>NUCLEOTIDE SEQUENCE [LARGE SCALE GENOMIC DNA]</scope>
    <source>
        <strain evidence="10">PM4</strain>
    </source>
</reference>
<organism evidence="9 12">
    <name type="scientific">Cuniculiplasma divulgatum</name>
    <dbReference type="NCBI Taxonomy" id="1673428"/>
    <lineage>
        <taxon>Archaea</taxon>
        <taxon>Methanobacteriati</taxon>
        <taxon>Thermoplasmatota</taxon>
        <taxon>Thermoplasmata</taxon>
        <taxon>Thermoplasmatales</taxon>
        <taxon>Cuniculiplasmataceae</taxon>
        <taxon>Cuniculiplasma</taxon>
    </lineage>
</organism>
<dbReference type="NCBIfam" id="NF008926">
    <property type="entry name" value="PRK12285.1-3"/>
    <property type="match status" value="1"/>
</dbReference>
<evidence type="ECO:0000313" key="11">
    <source>
        <dbReference type="Proteomes" id="UP000187822"/>
    </source>
</evidence>
<dbReference type="GeneID" id="41589159"/>
<evidence type="ECO:0000313" key="12">
    <source>
        <dbReference type="Proteomes" id="UP000195607"/>
    </source>
</evidence>
<evidence type="ECO:0000256" key="1">
    <source>
        <dbReference type="ARBA" id="ARBA00022490"/>
    </source>
</evidence>
<dbReference type="InterPro" id="IPR014729">
    <property type="entry name" value="Rossmann-like_a/b/a_fold"/>
</dbReference>
<evidence type="ECO:0000256" key="7">
    <source>
        <dbReference type="ARBA" id="ARBA00030268"/>
    </source>
</evidence>
<evidence type="ECO:0000313" key="9">
    <source>
        <dbReference type="EMBL" id="SIM86962.1"/>
    </source>
</evidence>
<dbReference type="Gene3D" id="3.40.50.620">
    <property type="entry name" value="HUPs"/>
    <property type="match status" value="1"/>
</dbReference>
<dbReference type="OrthoDB" id="371821at2157"/>
<name>A0A1N5WNV7_9ARCH</name>
<keyword evidence="4 8" id="KW-0067">ATP-binding</keyword>
<dbReference type="GO" id="GO:0005524">
    <property type="term" value="F:ATP binding"/>
    <property type="evidence" value="ECO:0007669"/>
    <property type="project" value="UniProtKB-KW"/>
</dbReference>
<proteinExistence type="inferred from homology"/>
<evidence type="ECO:0000256" key="3">
    <source>
        <dbReference type="ARBA" id="ARBA00022741"/>
    </source>
</evidence>
<dbReference type="Proteomes" id="UP000187822">
    <property type="component" value="Chromosome I"/>
</dbReference>
<keyword evidence="2 8" id="KW-0436">Ligase</keyword>
<keyword evidence="11" id="KW-1185">Reference proteome</keyword>
<reference evidence="11" key="3">
    <citation type="submission" date="2016-06" db="EMBL/GenBank/DDBJ databases">
        <authorList>
            <person name="Toshchakov V.S."/>
        </authorList>
    </citation>
    <scope>NUCLEOTIDE SEQUENCE [LARGE SCALE GENOMIC DNA]</scope>
    <source>
        <strain>PM4 (JCM 30641</strain>
        <strain evidence="11">\VKM B-2940)</strain>
    </source>
</reference>
<dbReference type="SUPFAM" id="SSF52374">
    <property type="entry name" value="Nucleotidylyl transferase"/>
    <property type="match status" value="1"/>
</dbReference>
<sequence length="431" mass="49287">MDSNLDPWGSLQVKDYKKMREEFGIEPFNFDLNDNKMARRNLIVGQRDFWRIREAIERKDKFAAMTGLMPSGDMHLGSKAIIEQMIYFQQKGAEVYIAVADLESYATRNISLEKARSIAIENFLLNYIALGLKKCHFYFQSTNSRVQKFAFVLSKEVTFSEMKAIYGFDESKRMLELNSPIIQASDILSPQIYGEPMPTIVPVGADQDPHIRLTRDISGRMDIIKVKKNGNGLMFSIGGNDPPEPVFQIIGKISEKLKFKISRKNAKYRTAEVENFEGDLYELELQIAKMERSLNVNATIAPSSMIMRLETGIRGGKMSKSVPDSTISLNDTTVEADKKIRRALTGGRESVEEQKKLGGNPYICPVFELYMYHLSREDKDLKKVEEECKSGVRLCGSCKIEASELMKQFLIELKEKRENSRHLIKDYMENE</sequence>
<evidence type="ECO:0000256" key="2">
    <source>
        <dbReference type="ARBA" id="ARBA00022598"/>
    </source>
</evidence>
<evidence type="ECO:0000313" key="10">
    <source>
        <dbReference type="EMBL" id="SJK85638.1"/>
    </source>
</evidence>
<reference evidence="9 12" key="1">
    <citation type="submission" date="2016-04" db="EMBL/GenBank/DDBJ databases">
        <authorList>
            <person name="Evans L.H."/>
            <person name="Alamgir A."/>
            <person name="Owens N."/>
            <person name="Weber N.D."/>
            <person name="Virtaneva K."/>
            <person name="Barbian K."/>
            <person name="Babar A."/>
            <person name="Rosenke K."/>
        </authorList>
    </citation>
    <scope>NUCLEOTIDE SEQUENCE [LARGE SCALE GENOMIC DNA]</scope>
    <source>
        <strain evidence="9">S5</strain>
        <strain evidence="12">S5(T) (JCM 30642 \VKM B-2941)</strain>
    </source>
</reference>
<keyword evidence="3 8" id="KW-0547">Nucleotide-binding</keyword>